<keyword evidence="4 7" id="KW-0547">Nucleotide-binding</keyword>
<evidence type="ECO:0000256" key="5">
    <source>
        <dbReference type="ARBA" id="ARBA00022777"/>
    </source>
</evidence>
<evidence type="ECO:0000256" key="2">
    <source>
        <dbReference type="ARBA" id="ARBA00011738"/>
    </source>
</evidence>
<evidence type="ECO:0000313" key="10">
    <source>
        <dbReference type="Proteomes" id="UP000319432"/>
    </source>
</evidence>
<name>A0A502IT67_BRELA</name>
<comment type="subunit">
    <text evidence="2 7">Homodimer.</text>
</comment>
<dbReference type="AlphaFoldDB" id="A0A502IT67"/>
<accession>A0A502IT67</accession>
<dbReference type="InterPro" id="IPR009212">
    <property type="entry name" value="Methylthioribose_kinase"/>
</dbReference>
<dbReference type="GO" id="GO:0005524">
    <property type="term" value="F:ATP binding"/>
    <property type="evidence" value="ECO:0007669"/>
    <property type="project" value="UniProtKB-UniRule"/>
</dbReference>
<proteinExistence type="inferred from homology"/>
<dbReference type="UniPathway" id="UPA00904">
    <property type="reaction ID" value="UER00872"/>
</dbReference>
<feature type="binding site" evidence="7">
    <location>
        <position position="39"/>
    </location>
    <ligand>
        <name>ATP</name>
        <dbReference type="ChEBI" id="CHEBI:30616"/>
    </ligand>
</feature>
<dbReference type="EMBL" id="CP033464">
    <property type="protein sequence ID" value="QDX91377.1"/>
    <property type="molecule type" value="Genomic_DNA"/>
</dbReference>
<dbReference type="InterPro" id="IPR011009">
    <property type="entry name" value="Kinase-like_dom_sf"/>
</dbReference>
<keyword evidence="7" id="KW-0486">Methionine biosynthesis</keyword>
<dbReference type="InterPro" id="IPR002575">
    <property type="entry name" value="Aminoglycoside_PTrfase"/>
</dbReference>
<keyword evidence="5 7" id="KW-0418">Kinase</keyword>
<dbReference type="Pfam" id="PF01636">
    <property type="entry name" value="APH"/>
    <property type="match status" value="1"/>
</dbReference>
<dbReference type="GO" id="GO:0046522">
    <property type="term" value="F:S-methyl-5-thioribose kinase activity"/>
    <property type="evidence" value="ECO:0007669"/>
    <property type="project" value="UniProtKB-UniRule"/>
</dbReference>
<dbReference type="Proteomes" id="UP000319432">
    <property type="component" value="Chromosome"/>
</dbReference>
<feature type="binding site" evidence="7">
    <location>
        <position position="228"/>
    </location>
    <ligand>
        <name>substrate</name>
    </ligand>
</feature>
<evidence type="ECO:0000313" key="9">
    <source>
        <dbReference type="EMBL" id="QDX91377.1"/>
    </source>
</evidence>
<protein>
    <recommendedName>
        <fullName evidence="7">Methylthioribose kinase</fullName>
        <shortName evidence="7">MTR kinase</shortName>
        <ecNumber evidence="7">2.7.1.100</ecNumber>
    </recommendedName>
</protein>
<gene>
    <name evidence="7" type="primary">mtnK</name>
    <name evidence="9" type="ORF">EEL30_02695</name>
</gene>
<dbReference type="EC" id="2.7.1.100" evidence="7"/>
<dbReference type="SUPFAM" id="SSF56112">
    <property type="entry name" value="Protein kinase-like (PK-like)"/>
    <property type="match status" value="1"/>
</dbReference>
<dbReference type="GO" id="GO:0019509">
    <property type="term" value="P:L-methionine salvage from methylthioadenosine"/>
    <property type="evidence" value="ECO:0007669"/>
    <property type="project" value="UniProtKB-UniRule"/>
</dbReference>
<sequence>MGYQALSVQEAILYVQNQGKIFTKEASLVSQEIGDGNLNLVFRITDEETGKSVIVKQALPYARVVGESWPLTLDRSRIEAEALKIQRELVGDLVPEVYHHNTELALTIMEDVGDHKLLRAGLIDGEVYPHFARHIGTFLAHTLFFTSDPGTQPFAKKANVSKFINPELCKITEDLVFTDPYEDHETNDFNPLIRPDVEAIWGNQALRREIAKLKYGFLTRAEALLHGDLHTGSIFVTQTSTKVIDPEFAFYGPIGFDIGAVIANLILNYAGQHGLQADVQKREHYRTYLLDTVEDVWNEFVSQFVRLWHKQAEERSARVPDFWQDYVSQVLQDTVGYAGCKILRRVIGLAGVADLNRIEQADIRAEAERLALEIGQSFIINRKNFAEISDVTTIVREITVEREQVLQK</sequence>
<dbReference type="OrthoDB" id="9777791at2"/>
<comment type="pathway">
    <text evidence="7">Amino-acid biosynthesis; L-methionine biosynthesis via salvage pathway; S-methyl-5-thio-alpha-D-ribose 1-phosphate from S-methyl-5'-thioadenosine (hydrolase route): step 2/2.</text>
</comment>
<keyword evidence="7" id="KW-0028">Amino-acid biosynthesis</keyword>
<feature type="binding site" evidence="7">
    <location>
        <position position="344"/>
    </location>
    <ligand>
        <name>substrate</name>
    </ligand>
</feature>
<dbReference type="HAMAP" id="MF_01683">
    <property type="entry name" value="Salvage_MtnK"/>
    <property type="match status" value="1"/>
</dbReference>
<evidence type="ECO:0000259" key="8">
    <source>
        <dbReference type="Pfam" id="PF01636"/>
    </source>
</evidence>
<keyword evidence="6 7" id="KW-0067">ATP-binding</keyword>
<evidence type="ECO:0000256" key="4">
    <source>
        <dbReference type="ARBA" id="ARBA00022741"/>
    </source>
</evidence>
<dbReference type="PIRSF" id="PIRSF031134">
    <property type="entry name" value="MTRK"/>
    <property type="match status" value="1"/>
</dbReference>
<dbReference type="NCBIfam" id="TIGR01767">
    <property type="entry name" value="MTRK"/>
    <property type="match status" value="1"/>
</dbReference>
<dbReference type="Gene3D" id="3.90.1200.10">
    <property type="match status" value="1"/>
</dbReference>
<comment type="caution">
    <text evidence="7">Lacks conserved residue(s) required for the propagation of feature annotation.</text>
</comment>
<dbReference type="PANTHER" id="PTHR34273">
    <property type="entry name" value="METHYLTHIORIBOSE KINASE"/>
    <property type="match status" value="1"/>
</dbReference>
<evidence type="ECO:0000256" key="7">
    <source>
        <dbReference type="HAMAP-Rule" id="MF_01683"/>
    </source>
</evidence>
<comment type="catalytic activity">
    <reaction evidence="7">
        <text>5-(methylsulfanyl)-D-ribose + ATP = 5-(methylsulfanyl)-alpha-D-ribose 1-phosphate + ADP + H(+)</text>
        <dbReference type="Rhea" id="RHEA:22312"/>
        <dbReference type="ChEBI" id="CHEBI:15378"/>
        <dbReference type="ChEBI" id="CHEBI:30616"/>
        <dbReference type="ChEBI" id="CHEBI:58533"/>
        <dbReference type="ChEBI" id="CHEBI:78440"/>
        <dbReference type="ChEBI" id="CHEBI:456216"/>
        <dbReference type="EC" id="2.7.1.100"/>
    </reaction>
</comment>
<feature type="domain" description="Aminoglycoside phosphotransferase" evidence="8">
    <location>
        <begin position="31"/>
        <end position="263"/>
    </location>
</feature>
<dbReference type="Gene3D" id="3.30.200.20">
    <property type="entry name" value="Phosphorylase Kinase, domain 1"/>
    <property type="match status" value="1"/>
</dbReference>
<evidence type="ECO:0000256" key="1">
    <source>
        <dbReference type="ARBA" id="ARBA00010165"/>
    </source>
</evidence>
<feature type="binding site" evidence="7">
    <location>
        <position position="56"/>
    </location>
    <ligand>
        <name>ATP</name>
        <dbReference type="ChEBI" id="CHEBI:30616"/>
    </ligand>
</feature>
<keyword evidence="10" id="KW-1185">Reference proteome</keyword>
<comment type="similarity">
    <text evidence="1 7">Belongs to the methylthioribose kinase family.</text>
</comment>
<reference evidence="9 10" key="1">
    <citation type="submission" date="2018-11" db="EMBL/GenBank/DDBJ databases">
        <title>Phylogenetic determinants of toxin gene distribution in genomes of Brevibacillus laterosporus.</title>
        <authorList>
            <person name="Glare T.R."/>
            <person name="Durrant A."/>
            <person name="Berry C."/>
            <person name="Palma L."/>
            <person name="Ormskirk M."/>
            <person name="Cox M.O."/>
        </authorList>
    </citation>
    <scope>NUCLEOTIDE SEQUENCE [LARGE SCALE GENOMIC DNA]</scope>
    <source>
        <strain evidence="9 10">1821L</strain>
    </source>
</reference>
<keyword evidence="3 7" id="KW-0808">Transferase</keyword>
<comment type="function">
    <text evidence="7">Catalyzes the phosphorylation of methylthioribose into methylthioribose-1-phosphate.</text>
</comment>
<organism evidence="9 10">
    <name type="scientific">Brevibacillus laterosporus</name>
    <name type="common">Bacillus laterosporus</name>
    <dbReference type="NCBI Taxonomy" id="1465"/>
    <lineage>
        <taxon>Bacteria</taxon>
        <taxon>Bacillati</taxon>
        <taxon>Bacillota</taxon>
        <taxon>Bacilli</taxon>
        <taxon>Bacillales</taxon>
        <taxon>Paenibacillaceae</taxon>
        <taxon>Brevibacillus</taxon>
    </lineage>
</organism>
<evidence type="ECO:0000256" key="6">
    <source>
        <dbReference type="ARBA" id="ARBA00022840"/>
    </source>
</evidence>
<feature type="binding site" evidence="7">
    <location>
        <begin position="245"/>
        <end position="247"/>
    </location>
    <ligand>
        <name>ATP</name>
        <dbReference type="ChEBI" id="CHEBI:30616"/>
    </ligand>
</feature>
<evidence type="ECO:0000256" key="3">
    <source>
        <dbReference type="ARBA" id="ARBA00022679"/>
    </source>
</evidence>
<dbReference type="PANTHER" id="PTHR34273:SF2">
    <property type="entry name" value="METHYLTHIORIBOSE KINASE"/>
    <property type="match status" value="1"/>
</dbReference>